<evidence type="ECO:0000313" key="11">
    <source>
        <dbReference type="Proteomes" id="UP000226031"/>
    </source>
</evidence>
<reference evidence="10 11" key="1">
    <citation type="submission" date="2017-10" db="EMBL/GenBank/DDBJ databases">
        <title>Comparative genomics in systemic dimorphic fungi from Ajellomycetaceae.</title>
        <authorList>
            <person name="Munoz J.F."/>
            <person name="Mcewen J.G."/>
            <person name="Clay O.K."/>
            <person name="Cuomo C.A."/>
        </authorList>
    </citation>
    <scope>NUCLEOTIDE SEQUENCE [LARGE SCALE GENOMIC DNA]</scope>
    <source>
        <strain evidence="10 11">UAMH4076</strain>
    </source>
</reference>
<dbReference type="HAMAP" id="MF_02040">
    <property type="entry name" value="Mrp_NBP35"/>
    <property type="match status" value="1"/>
</dbReference>
<evidence type="ECO:0000256" key="4">
    <source>
        <dbReference type="ARBA" id="ARBA00022741"/>
    </source>
</evidence>
<dbReference type="GO" id="GO:0005829">
    <property type="term" value="C:cytosol"/>
    <property type="evidence" value="ECO:0007669"/>
    <property type="project" value="TreeGrafter"/>
</dbReference>
<dbReference type="InterPro" id="IPR028600">
    <property type="entry name" value="NUBP2/Cfd1_eukaryotes"/>
</dbReference>
<keyword evidence="5 8" id="KW-0067">ATP-binding</keyword>
<keyword evidence="7 8" id="KW-0411">Iron-sulfur</keyword>
<keyword evidence="4 8" id="KW-0547">Nucleotide-binding</keyword>
<dbReference type="InterPro" id="IPR019591">
    <property type="entry name" value="Mrp/NBP35_ATP-bd"/>
</dbReference>
<evidence type="ECO:0000256" key="7">
    <source>
        <dbReference type="ARBA" id="ARBA00023014"/>
    </source>
</evidence>
<dbReference type="InterPro" id="IPR033756">
    <property type="entry name" value="YlxH/NBP35"/>
</dbReference>
<comment type="similarity">
    <text evidence="8">Belongs to the Mrp/NBP35 ATP-binding proteins family. NUBP2/CFD1 subfamily.</text>
</comment>
<organism evidence="10 11">
    <name type="scientific">[Emmonsia] crescens</name>
    <dbReference type="NCBI Taxonomy" id="73230"/>
    <lineage>
        <taxon>Eukaryota</taxon>
        <taxon>Fungi</taxon>
        <taxon>Dikarya</taxon>
        <taxon>Ascomycota</taxon>
        <taxon>Pezizomycotina</taxon>
        <taxon>Eurotiomycetes</taxon>
        <taxon>Eurotiomycetidae</taxon>
        <taxon>Onygenales</taxon>
        <taxon>Ajellomycetaceae</taxon>
        <taxon>Emergomyces</taxon>
    </lineage>
</organism>
<feature type="binding site" evidence="8">
    <location>
        <position position="293"/>
    </location>
    <ligand>
        <name>[4Fe-4S] cluster</name>
        <dbReference type="ChEBI" id="CHEBI:49883"/>
        <note>ligand shared between dimeric partners</note>
    </ligand>
</feature>
<keyword evidence="2 8" id="KW-0963">Cytoplasm</keyword>
<name>A0A2B7Z5M0_9EURO</name>
<evidence type="ECO:0000256" key="1">
    <source>
        <dbReference type="ARBA" id="ARBA00022485"/>
    </source>
</evidence>
<dbReference type="PANTHER" id="PTHR23264">
    <property type="entry name" value="NUCLEOTIDE-BINDING PROTEIN NBP35 YEAST -RELATED"/>
    <property type="match status" value="1"/>
</dbReference>
<dbReference type="AlphaFoldDB" id="A0A2B7Z5M0"/>
<feature type="region of interest" description="Disordered" evidence="9">
    <location>
        <begin position="80"/>
        <end position="154"/>
    </location>
</feature>
<dbReference type="VEuPathDB" id="FungiDB:EMCG_00021"/>
<feature type="compositionally biased region" description="Low complexity" evidence="9">
    <location>
        <begin position="111"/>
        <end position="130"/>
    </location>
</feature>
<evidence type="ECO:0000256" key="2">
    <source>
        <dbReference type="ARBA" id="ARBA00022490"/>
    </source>
</evidence>
<keyword evidence="1 8" id="KW-0004">4Fe-4S</keyword>
<feature type="compositionally biased region" description="Low complexity" evidence="9">
    <location>
        <begin position="80"/>
        <end position="103"/>
    </location>
</feature>
<comment type="subcellular location">
    <subcellularLocation>
        <location evidence="8">Cytoplasm</location>
    </subcellularLocation>
</comment>
<dbReference type="Gene3D" id="3.40.50.300">
    <property type="entry name" value="P-loop containing nucleotide triphosphate hydrolases"/>
    <property type="match status" value="1"/>
</dbReference>
<feature type="binding site" evidence="8">
    <location>
        <position position="296"/>
    </location>
    <ligand>
        <name>[4Fe-4S] cluster</name>
        <dbReference type="ChEBI" id="CHEBI:49883"/>
        <note>ligand shared between dimeric partners</note>
    </ligand>
</feature>
<dbReference type="InterPro" id="IPR027417">
    <property type="entry name" value="P-loop_NTPase"/>
</dbReference>
<dbReference type="HAMAP" id="MF_03039">
    <property type="entry name" value="NUBP2"/>
    <property type="match status" value="1"/>
</dbReference>
<protein>
    <submittedName>
        <fullName evidence="10">Uncharacterized protein</fullName>
    </submittedName>
</protein>
<evidence type="ECO:0000256" key="5">
    <source>
        <dbReference type="ARBA" id="ARBA00022840"/>
    </source>
</evidence>
<feature type="binding site" evidence="8">
    <location>
        <begin position="15"/>
        <end position="22"/>
    </location>
    <ligand>
        <name>ATP</name>
        <dbReference type="ChEBI" id="CHEBI:30616"/>
    </ligand>
</feature>
<keyword evidence="6 8" id="KW-0408">Iron</keyword>
<dbReference type="STRING" id="73230.A0A2B7Z5M0"/>
<dbReference type="Pfam" id="PF10609">
    <property type="entry name" value="ParA"/>
    <property type="match status" value="2"/>
</dbReference>
<comment type="caution">
    <text evidence="10">The sequence shown here is derived from an EMBL/GenBank/DDBJ whole genome shotgun (WGS) entry which is preliminary data.</text>
</comment>
<evidence type="ECO:0000256" key="6">
    <source>
        <dbReference type="ARBA" id="ARBA00023004"/>
    </source>
</evidence>
<gene>
    <name evidence="10" type="ORF">GX50_08373</name>
</gene>
<sequence length="385" mass="39929">MSLDGVKNIVLVLSGKGGVGKSSVTLQLALALTLHGRSVGILDVDLTGPSIPRLVGKEDAKITQAPGGWVPVLVHPASAASSSNSAVPSPSLPPASASTSAAGVGAGAGGTTDTASTVTTLDTNTSTQPPTSQPVPAFQPQPQPQPQGTTTSRGSLRCMSLGFLLRDRGDAVIWRGPKKTAMIRQFLTDVLWGETDYLLIDTPPGTSDEHIALAEQLLTLASTTRAGSTTNQDSTSAQQPQQQLKKKPLLAGAVLVTTPQAISTADVRKELNFCAKTCIPVIGVVENMSGYSCPCCGEVSNVFSSGGGRVMAEEMGVRFLGAVPIDVGFGEMVEGVRLSGEGVVNAGEGEGEGEDLLVERYQKCWSRPLFEAFASTVIEEAEGRR</sequence>
<dbReference type="PANTHER" id="PTHR23264:SF19">
    <property type="entry name" value="CYTOSOLIC FE-S CLUSTER ASSEMBLY FACTOR NUBP2"/>
    <property type="match status" value="1"/>
</dbReference>
<comment type="function">
    <text evidence="8">Component of the cytosolic iron-sulfur (Fe/S) protein assembly (CIA) machinery. Required for maturation of extramitochondrial Fe-S proteins. The NBP35-CFD1 heterotetramer forms a Fe-S scaffold complex, mediating the de novo assembly of an Fe-S cluster and its transfer to target apoproteins.</text>
</comment>
<keyword evidence="3 8" id="KW-0479">Metal-binding</keyword>
<dbReference type="EMBL" id="PDND01000301">
    <property type="protein sequence ID" value="PGH28885.1"/>
    <property type="molecule type" value="Genomic_DNA"/>
</dbReference>
<keyword evidence="11" id="KW-1185">Reference proteome</keyword>
<proteinExistence type="inferred from homology"/>
<evidence type="ECO:0000256" key="9">
    <source>
        <dbReference type="SAM" id="MobiDB-lite"/>
    </source>
</evidence>
<dbReference type="Proteomes" id="UP000226031">
    <property type="component" value="Unassembled WGS sequence"/>
</dbReference>
<dbReference type="SUPFAM" id="SSF52540">
    <property type="entry name" value="P-loop containing nucleoside triphosphate hydrolases"/>
    <property type="match status" value="1"/>
</dbReference>
<dbReference type="GO" id="GO:0005524">
    <property type="term" value="F:ATP binding"/>
    <property type="evidence" value="ECO:0007669"/>
    <property type="project" value="UniProtKB-KW"/>
</dbReference>
<evidence type="ECO:0000313" key="10">
    <source>
        <dbReference type="EMBL" id="PGH28885.1"/>
    </source>
</evidence>
<dbReference type="GO" id="GO:0046872">
    <property type="term" value="F:metal ion binding"/>
    <property type="evidence" value="ECO:0007669"/>
    <property type="project" value="UniProtKB-KW"/>
</dbReference>
<feature type="compositionally biased region" description="Pro residues" evidence="9">
    <location>
        <begin position="131"/>
        <end position="145"/>
    </location>
</feature>
<dbReference type="GO" id="GO:0140663">
    <property type="term" value="F:ATP-dependent FeS chaperone activity"/>
    <property type="evidence" value="ECO:0007669"/>
    <property type="project" value="InterPro"/>
</dbReference>
<evidence type="ECO:0000256" key="3">
    <source>
        <dbReference type="ARBA" id="ARBA00022723"/>
    </source>
</evidence>
<dbReference type="CDD" id="cd02037">
    <property type="entry name" value="Mrp_NBP35"/>
    <property type="match status" value="1"/>
</dbReference>
<dbReference type="GO" id="GO:0016226">
    <property type="term" value="P:iron-sulfur cluster assembly"/>
    <property type="evidence" value="ECO:0007669"/>
    <property type="project" value="UniProtKB-UniRule"/>
</dbReference>
<accession>A0A2B7Z5M0</accession>
<evidence type="ECO:0000256" key="8">
    <source>
        <dbReference type="HAMAP-Rule" id="MF_03039"/>
    </source>
</evidence>
<dbReference type="GO" id="GO:0051539">
    <property type="term" value="F:4 iron, 4 sulfur cluster binding"/>
    <property type="evidence" value="ECO:0007669"/>
    <property type="project" value="UniProtKB-UniRule"/>
</dbReference>